<keyword evidence="1" id="KW-0812">Transmembrane</keyword>
<keyword evidence="1" id="KW-1133">Transmembrane helix</keyword>
<evidence type="ECO:0000313" key="2">
    <source>
        <dbReference type="EMBL" id="PKN02469.1"/>
    </source>
</evidence>
<gene>
    <name evidence="2" type="ORF">CVU76_00300</name>
</gene>
<dbReference type="Proteomes" id="UP000233417">
    <property type="component" value="Unassembled WGS sequence"/>
</dbReference>
<sequence length="611" mass="68324">MEDKSNIKKIIINGTHELTDVVKEIHQSKAERVVLTFTDQTDLLISPINLKVINEVAQKEGKLLIAQIIQNPTGVRNSNLAGIKVIETPSLPTEEDWIEVEQELELQSKSSKPRKKVEEAIEEEALKKASSFEERVNNAINKSREERYVPKKEKNNESFISIDSDLPAEKEESLAGKDFASIPITENPPIDRRREPLVNRESVLSKFKGIKIDFKDKKFLRILFVAIGLLLVVPGVSFAIYNQMAPLVKVKIFVEAKSVEIEKTFTGDANIEEIDFDNLKIPIKAGEATKSLSDTINPTGKAYKGEKAKGSVTITYWKGGGCNETSPKVVISNGHTITTDKYSYKTNSAVEMNCNSMSTIEVTAADIGEEYNIAASRPFSVAGYNVSEVYGLNSAAFTGGSKQEYTVLSQQDLDTAIERLSTTAIEEVKSELRGKEKSWEIIENSIKSEVDKESIKTDKKVGEEASIVNLDVTIKGTATYYSTKNLNEGLTELLRQEAIENNLFESENDIELVLGDKVEKKLTVDDTVKDSVQIKLEAQSSIRPKVSKEEIENKLKGMRWSEGLEYITTLDYSDQKTEIQFIPSNYPEFLKRFPNRRGGVLVTIVELKITE</sequence>
<dbReference type="AlphaFoldDB" id="A0A2N2F2R8"/>
<protein>
    <submittedName>
        <fullName evidence="2">Uncharacterized protein</fullName>
    </submittedName>
</protein>
<accession>A0A2N2F2R8</accession>
<reference evidence="2 3" key="1">
    <citation type="journal article" date="2017" name="ISME J.">
        <title>Potential for microbial H2 and metal transformations associated with novel bacteria and archaea in deep terrestrial subsurface sediments.</title>
        <authorList>
            <person name="Hernsdorf A.W."/>
            <person name="Amano Y."/>
            <person name="Miyakawa K."/>
            <person name="Ise K."/>
            <person name="Suzuki Y."/>
            <person name="Anantharaman K."/>
            <person name="Probst A."/>
            <person name="Burstein D."/>
            <person name="Thomas B.C."/>
            <person name="Banfield J.F."/>
        </authorList>
    </citation>
    <scope>NUCLEOTIDE SEQUENCE [LARGE SCALE GENOMIC DNA]</scope>
    <source>
        <strain evidence="2">HGW-Dojkabacteria-1</strain>
    </source>
</reference>
<evidence type="ECO:0000313" key="3">
    <source>
        <dbReference type="Proteomes" id="UP000233417"/>
    </source>
</evidence>
<comment type="caution">
    <text evidence="2">The sequence shown here is derived from an EMBL/GenBank/DDBJ whole genome shotgun (WGS) entry which is preliminary data.</text>
</comment>
<keyword evidence="1" id="KW-0472">Membrane</keyword>
<dbReference type="EMBL" id="PHAO01000001">
    <property type="protein sequence ID" value="PKN02469.1"/>
    <property type="molecule type" value="Genomic_DNA"/>
</dbReference>
<organism evidence="2 3">
    <name type="scientific">Candidatus Dojkabacteria bacterium HGW-Dojkabacteria-1</name>
    <dbReference type="NCBI Taxonomy" id="2013761"/>
    <lineage>
        <taxon>Bacteria</taxon>
        <taxon>Candidatus Dojkabacteria</taxon>
    </lineage>
</organism>
<evidence type="ECO:0000256" key="1">
    <source>
        <dbReference type="SAM" id="Phobius"/>
    </source>
</evidence>
<feature type="transmembrane region" description="Helical" evidence="1">
    <location>
        <begin position="219"/>
        <end position="241"/>
    </location>
</feature>
<proteinExistence type="predicted"/>
<name>A0A2N2F2R8_9BACT</name>